<dbReference type="EMBL" id="CP066744">
    <property type="protein sequence ID" value="QQK08094.1"/>
    <property type="molecule type" value="Genomic_DNA"/>
</dbReference>
<gene>
    <name evidence="1" type="ORF">JFY71_00735</name>
</gene>
<dbReference type="Proteomes" id="UP000595814">
    <property type="component" value="Chromosome"/>
</dbReference>
<accession>A0AC61MRB5</accession>
<evidence type="ECO:0000313" key="1">
    <source>
        <dbReference type="EMBL" id="QQK08094.1"/>
    </source>
</evidence>
<organism evidence="1 2">
    <name type="scientific">Miniphocaeibacter halophilus</name>
    <dbReference type="NCBI Taxonomy" id="2931922"/>
    <lineage>
        <taxon>Bacteria</taxon>
        <taxon>Bacillati</taxon>
        <taxon>Bacillota</taxon>
        <taxon>Tissierellia</taxon>
        <taxon>Tissierellales</taxon>
        <taxon>Peptoniphilaceae</taxon>
        <taxon>Miniphocaeibacter</taxon>
    </lineage>
</organism>
<name>A0AC61MRB5_9FIRM</name>
<evidence type="ECO:0000313" key="2">
    <source>
        <dbReference type="Proteomes" id="UP000595814"/>
    </source>
</evidence>
<reference evidence="1 2" key="1">
    <citation type="journal article" date="2022" name="Int. J. Syst. Evol. Microbiol.">
        <title>Miniphocaeibacter halophilus sp. nov., an ammonium-tolerant acetate-producing bacterium isolated from a biogas system.</title>
        <authorList>
            <person name="Schnurer A."/>
            <person name="Singh A."/>
            <person name="Bi S."/>
            <person name="Qiao W."/>
            <person name="Westerholm M."/>
        </authorList>
    </citation>
    <scope>NUCLEOTIDE SEQUENCE [LARGE SCALE GENOMIC DNA]</scope>
    <source>
        <strain evidence="1 2">AMB_01</strain>
    </source>
</reference>
<protein>
    <submittedName>
        <fullName evidence="1">AI-2E family transporter</fullName>
    </submittedName>
</protein>
<sequence>MKVDWNEKDKTKAIYGIIVAVVSIIFFFVLYRIDDVKESIGTFFGIFYPFIIGGVFAFLLNLPLSFIEKKLNKIKAFSKLKDKTKRVISTTLTYVLFLLFIVLFFSLLIPQLYDSIKTLIDSASKLMTTTNLYKIEEILEKFKIDPKIVEFITDRANEILGFITDFFKGILPRLGSMASGVVNTTVAWFIGFIASIYILFDKERFGALTRKVSYSFLPTKISENLIRIVMKINTTMKGYIGGQLLVVSMLGIMIAVALSILGVEGAIAMGFIIAVTDLIPYIGPWIGSVPVFLMISVQNFNKALIFIVIILVAQQIEENLLKPRVQSDKLGISAFWILVSIIIGGSLFGIVGMIIGVPIFVVIYQLIKEVSEYKLKKKGLPVATDEYLKEENKIISGKSSENKDGKILDMDNNE</sequence>
<proteinExistence type="predicted"/>
<keyword evidence="2" id="KW-1185">Reference proteome</keyword>